<evidence type="ECO:0000313" key="1">
    <source>
        <dbReference type="EMBL" id="CAB4544811.1"/>
    </source>
</evidence>
<dbReference type="Gene3D" id="2.60.40.10">
    <property type="entry name" value="Immunoglobulins"/>
    <property type="match status" value="4"/>
</dbReference>
<dbReference type="AlphaFoldDB" id="A0A6J6C098"/>
<sequence length="566" mass="57013">MTYTFTPTATGSRTANLVFTDNAAGSPHTVVLTGTGTAPTFSASTPAIPDTTLGSTSATQTETITNTGTADLTFGASAVAISGTNSSDFAIVADSCSSQSIVPTGYCTVTYTFTPTATGSRTANLVFTDNATGSPHTVVLTGTGTAPTLSASTPAIPNTTVNQTSATQIETITNTGTANLTFGASAVVLSGTNAGDFAIVADNCSSHSLTPSPSMIDLCTVTYSFTPTATGSRTANLVFTDNATGSPHTVVLTGTGTAPLSNDNTLASATIKGQSATLGTPSIAPGAATPGTVTISGTQSTSSTASVFTKSDPLAEVTRVVKYGFGASTSGFGTDTQYLDSDTISNRDFFVIQVKSESSRYLYYVINVTVASAGPGFSASAPNIPNTYIGSNSPTQTVTITNSGTANLVYGRRAVVLSGSNSSDFAIVADNCSNRSIAAARTCTVSFRFTPTSTGSRTANLVFTDNATGSPHTVVLTGTGVAAPLSISRLSESESGVRGGGRLTITGTGFANSATVTIGDVLAVVLQRSGTTGITVRIPAHARGIVSVVVTNPDLTSASIGGFRYR</sequence>
<name>A0A6J6C098_9ZZZZ</name>
<proteinExistence type="predicted"/>
<gene>
    <name evidence="1" type="ORF">UFOPK1412_00859</name>
</gene>
<dbReference type="NCBIfam" id="NF012200">
    <property type="entry name" value="choice_anch_D"/>
    <property type="match status" value="3"/>
</dbReference>
<accession>A0A6J6C098</accession>
<dbReference type="InterPro" id="IPR014756">
    <property type="entry name" value="Ig_E-set"/>
</dbReference>
<dbReference type="CDD" id="cd00102">
    <property type="entry name" value="IPT"/>
    <property type="match status" value="1"/>
</dbReference>
<protein>
    <submittedName>
        <fullName evidence="1">Unannotated protein</fullName>
    </submittedName>
</protein>
<reference evidence="1" key="1">
    <citation type="submission" date="2020-05" db="EMBL/GenBank/DDBJ databases">
        <authorList>
            <person name="Chiriac C."/>
            <person name="Salcher M."/>
            <person name="Ghai R."/>
            <person name="Kavagutti S V."/>
        </authorList>
    </citation>
    <scope>NUCLEOTIDE SEQUENCE</scope>
</reference>
<dbReference type="InterPro" id="IPR013783">
    <property type="entry name" value="Ig-like_fold"/>
</dbReference>
<dbReference type="EMBL" id="CAEZSI010000122">
    <property type="protein sequence ID" value="CAB4544811.1"/>
    <property type="molecule type" value="Genomic_DNA"/>
</dbReference>
<dbReference type="SUPFAM" id="SSF81296">
    <property type="entry name" value="E set domains"/>
    <property type="match status" value="1"/>
</dbReference>
<organism evidence="1">
    <name type="scientific">freshwater metagenome</name>
    <dbReference type="NCBI Taxonomy" id="449393"/>
    <lineage>
        <taxon>unclassified sequences</taxon>
        <taxon>metagenomes</taxon>
        <taxon>ecological metagenomes</taxon>
    </lineage>
</organism>